<gene>
    <name evidence="2" type="ORF">STURON_00947</name>
</gene>
<dbReference type="AlphaFoldDB" id="A0A0K1P7C6"/>
<accession>A0A0K1P7C6</accession>
<keyword evidence="2" id="KW-0645">Protease</keyword>
<reference evidence="2 3" key="1">
    <citation type="journal article" date="2015" name="Genome Announc.">
        <title>Complete Genome Sequence of Spiroplasma turonicum Strain Tab4cT, a Parasite of a Horse Fly, Haematopota sp. (Diptera: Tabanidae).</title>
        <authorList>
            <person name="Davis R.E."/>
            <person name="Shao J."/>
            <person name="Zhao Y."/>
            <person name="Gasparich G.E."/>
            <person name="Gaynor B.J."/>
            <person name="Donofrio N."/>
        </authorList>
    </citation>
    <scope>NUCLEOTIDE SEQUENCE [LARGE SCALE GENOMIC DNA]</scope>
    <source>
        <strain evidence="2 3">Tab4c</strain>
    </source>
</reference>
<evidence type="ECO:0000259" key="1">
    <source>
        <dbReference type="Pfam" id="PF01863"/>
    </source>
</evidence>
<evidence type="ECO:0000313" key="3">
    <source>
        <dbReference type="Proteomes" id="UP000067243"/>
    </source>
</evidence>
<keyword evidence="3" id="KW-1185">Reference proteome</keyword>
<keyword evidence="2" id="KW-0482">Metalloprotease</keyword>
<dbReference type="CDD" id="cd07344">
    <property type="entry name" value="M48_yhfN_like"/>
    <property type="match status" value="1"/>
</dbReference>
<dbReference type="EMBL" id="CP012328">
    <property type="protein sequence ID" value="AKU80193.1"/>
    <property type="molecule type" value="Genomic_DNA"/>
</dbReference>
<dbReference type="PANTHER" id="PTHR30399">
    <property type="entry name" value="UNCHARACTERIZED PROTEIN YGJP"/>
    <property type="match status" value="1"/>
</dbReference>
<dbReference type="InterPro" id="IPR053136">
    <property type="entry name" value="UTP_pyrophosphatase-like"/>
</dbReference>
<evidence type="ECO:0000313" key="2">
    <source>
        <dbReference type="EMBL" id="AKU80193.1"/>
    </source>
</evidence>
<dbReference type="PANTHER" id="PTHR30399:SF1">
    <property type="entry name" value="UTP PYROPHOSPHATASE"/>
    <property type="match status" value="1"/>
</dbReference>
<dbReference type="InterPro" id="IPR002725">
    <property type="entry name" value="YgjP-like_metallopeptidase"/>
</dbReference>
<dbReference type="GO" id="GO:0008237">
    <property type="term" value="F:metallopeptidase activity"/>
    <property type="evidence" value="ECO:0007669"/>
    <property type="project" value="UniProtKB-KW"/>
</dbReference>
<sequence length="225" mass="26851">MQKNLSIIKKLSYKGQEIQYYLTFKTQKYIRLKVIDKKIIISAPIQAQDWEIEGLIYKNISKIIKIISSQGSLFHISENGFVKIFGKEQHAYFLPTPTVDYPQYTFRVYETEQETIKKMYKKLAIIHQNDFIKVVNRWKEIMNLDFKNLTIKEIKNKWGVCYPDKSKIILNIRLIHYPIQALEYVVVHELSHLVHKNHSKSFWNHVRNYLPNYKNISEILKDSSI</sequence>
<organism evidence="2 3">
    <name type="scientific">Spiroplasma turonicum</name>
    <dbReference type="NCBI Taxonomy" id="216946"/>
    <lineage>
        <taxon>Bacteria</taxon>
        <taxon>Bacillati</taxon>
        <taxon>Mycoplasmatota</taxon>
        <taxon>Mollicutes</taxon>
        <taxon>Entomoplasmatales</taxon>
        <taxon>Spiroplasmataceae</taxon>
        <taxon>Spiroplasma</taxon>
    </lineage>
</organism>
<dbReference type="Pfam" id="PF01863">
    <property type="entry name" value="YgjP-like"/>
    <property type="match status" value="1"/>
</dbReference>
<dbReference type="Gene3D" id="3.30.2010.10">
    <property type="entry name" value="Metalloproteases ('zincins'), catalytic domain"/>
    <property type="match status" value="1"/>
</dbReference>
<dbReference type="GO" id="GO:0006508">
    <property type="term" value="P:proteolysis"/>
    <property type="evidence" value="ECO:0007669"/>
    <property type="project" value="UniProtKB-KW"/>
</dbReference>
<dbReference type="KEGG" id="stur:STURON_00947"/>
<dbReference type="PATRIC" id="fig|216946.3.peg.979"/>
<protein>
    <submittedName>
        <fullName evidence="2">Zinc metalloprotease</fullName>
    </submittedName>
</protein>
<keyword evidence="2" id="KW-0378">Hydrolase</keyword>
<proteinExistence type="predicted"/>
<dbReference type="STRING" id="216946.STURO_v1c09420"/>
<name>A0A0K1P7C6_9MOLU</name>
<feature type="domain" description="YgjP-like metallopeptidase" evidence="1">
    <location>
        <begin position="28"/>
        <end position="222"/>
    </location>
</feature>
<dbReference type="Proteomes" id="UP000067243">
    <property type="component" value="Chromosome"/>
</dbReference>